<keyword evidence="1" id="KW-1133">Transmembrane helix</keyword>
<keyword evidence="1" id="KW-0812">Transmembrane</keyword>
<comment type="caution">
    <text evidence="2">The sequence shown here is derived from an EMBL/GenBank/DDBJ whole genome shotgun (WGS) entry which is preliminary data.</text>
</comment>
<feature type="transmembrane region" description="Helical" evidence="1">
    <location>
        <begin position="127"/>
        <end position="144"/>
    </location>
</feature>
<name>A0A931F9D3_9FIRM</name>
<sequence>MRFSDWVYGIIFTPQKTILKIKEFEPIKSGLFVLFISSLIITITNTNLIVPANNINLAPLILVGAFSYIFGTIFLSLILVFLSKFLGGSGNYFALFTGLALSTIVFAFLPVGLFIAEYTSIFMINDFLRILVFIWYLLLTIEVIRKTQEISLFSSILTITGSFASMVILTLLISISIAGSLMALFV</sequence>
<feature type="transmembrane region" description="Helical" evidence="1">
    <location>
        <begin position="56"/>
        <end position="81"/>
    </location>
</feature>
<protein>
    <recommendedName>
        <fullName evidence="4">Yip1 domain-containing protein</fullName>
    </recommendedName>
</protein>
<evidence type="ECO:0000256" key="1">
    <source>
        <dbReference type="SAM" id="Phobius"/>
    </source>
</evidence>
<evidence type="ECO:0000313" key="3">
    <source>
        <dbReference type="Proteomes" id="UP000621436"/>
    </source>
</evidence>
<reference evidence="2" key="1">
    <citation type="submission" date="2020-11" db="EMBL/GenBank/DDBJ databases">
        <title>Halonatronomonas betainensis gen. nov., sp. nov. a novel haloalkaliphilic representative of the family Halanaerobiacae capable of betaine degradation.</title>
        <authorList>
            <person name="Boltyanskaya Y."/>
            <person name="Kevbrin V."/>
            <person name="Detkova E."/>
            <person name="Grouzdev D.S."/>
            <person name="Koziaeva V."/>
            <person name="Zhilina T."/>
        </authorList>
    </citation>
    <scope>NUCLEOTIDE SEQUENCE</scope>
    <source>
        <strain evidence="2">Z-7014</strain>
    </source>
</reference>
<evidence type="ECO:0000313" key="2">
    <source>
        <dbReference type="EMBL" id="MBF8437458.1"/>
    </source>
</evidence>
<dbReference type="RefSeq" id="WP_270454438.1">
    <property type="nucleotide sequence ID" value="NZ_JADPIE010000005.1"/>
</dbReference>
<feature type="transmembrane region" description="Helical" evidence="1">
    <location>
        <begin position="156"/>
        <end position="185"/>
    </location>
</feature>
<organism evidence="2 3">
    <name type="scientific">Halonatronomonas betaini</name>
    <dbReference type="NCBI Taxonomy" id="2778430"/>
    <lineage>
        <taxon>Bacteria</taxon>
        <taxon>Bacillati</taxon>
        <taxon>Bacillota</taxon>
        <taxon>Clostridia</taxon>
        <taxon>Halanaerobiales</taxon>
        <taxon>Halarsenatibacteraceae</taxon>
        <taxon>Halonatronomonas</taxon>
    </lineage>
</organism>
<dbReference type="EMBL" id="JADPIE010000005">
    <property type="protein sequence ID" value="MBF8437458.1"/>
    <property type="molecule type" value="Genomic_DNA"/>
</dbReference>
<dbReference type="Proteomes" id="UP000621436">
    <property type="component" value="Unassembled WGS sequence"/>
</dbReference>
<accession>A0A931F9D3</accession>
<proteinExistence type="predicted"/>
<gene>
    <name evidence="2" type="ORF">I0Q91_10225</name>
</gene>
<keyword evidence="3" id="KW-1185">Reference proteome</keyword>
<feature type="transmembrane region" description="Helical" evidence="1">
    <location>
        <begin position="30"/>
        <end position="50"/>
    </location>
</feature>
<keyword evidence="1" id="KW-0472">Membrane</keyword>
<dbReference type="AlphaFoldDB" id="A0A931F9D3"/>
<feature type="transmembrane region" description="Helical" evidence="1">
    <location>
        <begin position="93"/>
        <end position="115"/>
    </location>
</feature>
<evidence type="ECO:0008006" key="4">
    <source>
        <dbReference type="Google" id="ProtNLM"/>
    </source>
</evidence>